<dbReference type="EMBL" id="UYRS01018583">
    <property type="protein sequence ID" value="VDK37977.1"/>
    <property type="molecule type" value="Genomic_DNA"/>
</dbReference>
<dbReference type="Pfam" id="PF20867">
    <property type="entry name" value="UVSSA_N"/>
    <property type="match status" value="1"/>
</dbReference>
<feature type="region of interest" description="Disordered" evidence="2">
    <location>
        <begin position="107"/>
        <end position="127"/>
    </location>
</feature>
<feature type="compositionally biased region" description="Polar residues" evidence="2">
    <location>
        <begin position="667"/>
        <end position="677"/>
    </location>
</feature>
<reference evidence="3 4" key="2">
    <citation type="submission" date="2018-11" db="EMBL/GenBank/DDBJ databases">
        <authorList>
            <consortium name="Pathogen Informatics"/>
        </authorList>
    </citation>
    <scope>NUCLEOTIDE SEQUENCE [LARGE SCALE GENOMIC DNA]</scope>
</reference>
<feature type="compositionally biased region" description="Basic and acidic residues" evidence="2">
    <location>
        <begin position="576"/>
        <end position="585"/>
    </location>
</feature>
<feature type="compositionally biased region" description="Basic and acidic residues" evidence="2">
    <location>
        <begin position="710"/>
        <end position="720"/>
    </location>
</feature>
<dbReference type="Gene3D" id="2.40.50.140">
    <property type="entry name" value="Nucleic acid-binding proteins"/>
    <property type="match status" value="1"/>
</dbReference>
<dbReference type="PANTHER" id="PTHR13356:SF0">
    <property type="entry name" value="SOSS COMPLEX SUBUNIT B HOMOLOG"/>
    <property type="match status" value="1"/>
</dbReference>
<dbReference type="InterPro" id="IPR051231">
    <property type="entry name" value="SOSS-B"/>
</dbReference>
<feature type="region of interest" description="Disordered" evidence="2">
    <location>
        <begin position="555"/>
        <end position="586"/>
    </location>
</feature>
<evidence type="ECO:0000313" key="3">
    <source>
        <dbReference type="EMBL" id="VDK37977.1"/>
    </source>
</evidence>
<feature type="region of interest" description="Disordered" evidence="2">
    <location>
        <begin position="662"/>
        <end position="734"/>
    </location>
</feature>
<gene>
    <name evidence="3" type="ORF">TASK_LOCUS7174</name>
</gene>
<dbReference type="OrthoDB" id="295715at2759"/>
<sequence length="734" mass="83140">MAELKDSGLLIKDLKPNMKRVCVAFIVLEIGSPVRIKDGNEVRTVKVADRTGCINMSVWNEKGNLIAPGDVIQLTQGNTTVRNGCLTLNVGRYGELIKTGEFSSMKVSRKAKPHRKSRSTPPPRTLPELIDRLTTSEPKALNTDLLSDLVSRISESNSERDNALQLLFRQMQRPHSQIRYNVVQVFKFLTTESLQASLASSIQEAILLHLQEILPHCIPTTSFDKALPPPESAANEMQREMLKMLFQWEREGVRNVMSSQAWGQLTSVMRYLRTPLEQSVGTARLKDVARMLETLEREEDQRHRRAQIADAVIRRRVLAARDTYREHHPFIVENVESLEGVVKLLVPDPFQLEDSKASGPSSPRDFREHGFHASGEVNITFSLNFMRAASDSNLLLPEVQLKLDDDVRILRDAGQEFTNVAMKHRTIVLEYLELSRFFGDNSELSPIFTDGKEELESILARLDKAVNQFSAVRFIEELPGTSTPAVEEEVDDEDDFVEVPPFPLPFDHQITSNAEVAEGGEMENKGEEQIPVKSLVFLTDKLPWEMKGHPSSLFSKQLQNSLRSRPARPLGRSRKQLQELRRDAPQESIILPSEEVAPQDRRIKLESLHRFWKPFDVGECETPQTDHLEAAISFSPSVTKSLPVKVVDAEKFSESVRMEGVGEGQLSLDSPDSSQAVAKSPYPEQMTSKARWLRVVETVKQPPKPRKRRYPDLVDISKKEKATRRSLRHQLLHP</sequence>
<feature type="compositionally biased region" description="Basic residues" evidence="2">
    <location>
        <begin position="721"/>
        <end position="734"/>
    </location>
</feature>
<keyword evidence="4" id="KW-1185">Reference proteome</keyword>
<dbReference type="FunFam" id="2.40.50.140:FF:000072">
    <property type="entry name" value="SOSS complex subunit B2"/>
    <property type="match status" value="1"/>
</dbReference>
<proteinExistence type="predicted"/>
<feature type="compositionally biased region" description="Basic residues" evidence="2">
    <location>
        <begin position="107"/>
        <end position="118"/>
    </location>
</feature>
<dbReference type="GO" id="GO:0005694">
    <property type="term" value="C:chromosome"/>
    <property type="evidence" value="ECO:0007669"/>
    <property type="project" value="UniProtKB-ARBA"/>
</dbReference>
<dbReference type="WBParaSite" id="TASK_0000717301-mRNA-1">
    <property type="protein sequence ID" value="TASK_0000717301-mRNA-1"/>
    <property type="gene ID" value="TASK_0000717301"/>
</dbReference>
<organism evidence="5">
    <name type="scientific">Taenia asiatica</name>
    <name type="common">Asian tapeworm</name>
    <dbReference type="NCBI Taxonomy" id="60517"/>
    <lineage>
        <taxon>Eukaryota</taxon>
        <taxon>Metazoa</taxon>
        <taxon>Spiralia</taxon>
        <taxon>Lophotrochozoa</taxon>
        <taxon>Platyhelminthes</taxon>
        <taxon>Cestoda</taxon>
        <taxon>Eucestoda</taxon>
        <taxon>Cyclophyllidea</taxon>
        <taxon>Taeniidae</taxon>
        <taxon>Taenia</taxon>
    </lineage>
</organism>
<evidence type="ECO:0000256" key="1">
    <source>
        <dbReference type="ARBA" id="ARBA00023125"/>
    </source>
</evidence>
<dbReference type="STRING" id="60517.A0A0R3W9N0"/>
<dbReference type="GO" id="GO:0010212">
    <property type="term" value="P:response to ionizing radiation"/>
    <property type="evidence" value="ECO:0007669"/>
    <property type="project" value="TreeGrafter"/>
</dbReference>
<evidence type="ECO:0000256" key="2">
    <source>
        <dbReference type="SAM" id="MobiDB-lite"/>
    </source>
</evidence>
<dbReference type="SUPFAM" id="SSF50249">
    <property type="entry name" value="Nucleic acid-binding proteins"/>
    <property type="match status" value="1"/>
</dbReference>
<dbReference type="AlphaFoldDB" id="A0A0R3W9N0"/>
<keyword evidence="1" id="KW-0238">DNA-binding</keyword>
<dbReference type="PANTHER" id="PTHR13356">
    <property type="entry name" value="OB FOLD NUCLEIC ACID BINDING PROTEIN-RELATED"/>
    <property type="match status" value="1"/>
</dbReference>
<name>A0A0R3W9N0_TAEAS</name>
<dbReference type="InterPro" id="IPR049408">
    <property type="entry name" value="UVSSA_N_a-solenoid_rpt"/>
</dbReference>
<dbReference type="Proteomes" id="UP000282613">
    <property type="component" value="Unassembled WGS sequence"/>
</dbReference>
<evidence type="ECO:0000313" key="5">
    <source>
        <dbReference type="WBParaSite" id="TASK_0000717301-mRNA-1"/>
    </source>
</evidence>
<dbReference type="GO" id="GO:0000724">
    <property type="term" value="P:double-strand break repair via homologous recombination"/>
    <property type="evidence" value="ECO:0007669"/>
    <property type="project" value="TreeGrafter"/>
</dbReference>
<evidence type="ECO:0000313" key="4">
    <source>
        <dbReference type="Proteomes" id="UP000282613"/>
    </source>
</evidence>
<dbReference type="GO" id="GO:0044818">
    <property type="term" value="P:mitotic G2/M transition checkpoint"/>
    <property type="evidence" value="ECO:0007669"/>
    <property type="project" value="TreeGrafter"/>
</dbReference>
<dbReference type="InterPro" id="IPR012340">
    <property type="entry name" value="NA-bd_OB-fold"/>
</dbReference>
<accession>A0A0R3W9N0</accession>
<dbReference type="GO" id="GO:0003677">
    <property type="term" value="F:DNA binding"/>
    <property type="evidence" value="ECO:0007669"/>
    <property type="project" value="UniProtKB-KW"/>
</dbReference>
<dbReference type="GO" id="GO:0070876">
    <property type="term" value="C:SOSS complex"/>
    <property type="evidence" value="ECO:0007669"/>
    <property type="project" value="TreeGrafter"/>
</dbReference>
<reference evidence="5" key="1">
    <citation type="submission" date="2017-02" db="UniProtKB">
        <authorList>
            <consortium name="WormBaseParasite"/>
        </authorList>
    </citation>
    <scope>IDENTIFICATION</scope>
</reference>
<dbReference type="CDD" id="cd04491">
    <property type="entry name" value="SoSSB_OBF"/>
    <property type="match status" value="1"/>
</dbReference>
<protein>
    <submittedName>
        <fullName evidence="5">FHA domain-containing protein</fullName>
    </submittedName>
</protein>